<keyword evidence="3" id="KW-1185">Reference proteome</keyword>
<sequence length="173" mass="19898">MPVSSLSYAFTYLRCWPFSRVFFQFFLLIQLCFIPLGYAQIDIFKSQSAKQLVTVLSDSQVQLADKALQQAFLERAKKLQIKGQGVVIRLLKDDVKGSQHQRFIVQLTTKQTLLIAHNIDLAPRLNQLKVGDDVTFYGVYEWNKKGGVIHWTHHDPKGKHIGGWLLHKGKIYQ</sequence>
<evidence type="ECO:0000313" key="3">
    <source>
        <dbReference type="Proteomes" id="UP000244441"/>
    </source>
</evidence>
<feature type="transmembrane region" description="Helical" evidence="1">
    <location>
        <begin position="20"/>
        <end position="41"/>
    </location>
</feature>
<dbReference type="AlphaFoldDB" id="A0A2S0VUM2"/>
<proteinExistence type="predicted"/>
<dbReference type="Proteomes" id="UP000244441">
    <property type="component" value="Chromosome"/>
</dbReference>
<keyword evidence="1" id="KW-0472">Membrane</keyword>
<evidence type="ECO:0000313" key="2">
    <source>
        <dbReference type="EMBL" id="AWB67926.1"/>
    </source>
</evidence>
<protein>
    <recommendedName>
        <fullName evidence="4">DUF3465 domain-containing protein</fullName>
    </recommendedName>
</protein>
<dbReference type="Pfam" id="PF11948">
    <property type="entry name" value="DUF3465"/>
    <property type="match status" value="1"/>
</dbReference>
<gene>
    <name evidence="2" type="ORF">C2869_16505</name>
</gene>
<evidence type="ECO:0000256" key="1">
    <source>
        <dbReference type="SAM" id="Phobius"/>
    </source>
</evidence>
<dbReference type="RefSeq" id="WP_108603992.1">
    <property type="nucleotide sequence ID" value="NZ_CP026604.1"/>
</dbReference>
<dbReference type="EMBL" id="CP026604">
    <property type="protein sequence ID" value="AWB67926.1"/>
    <property type="molecule type" value="Genomic_DNA"/>
</dbReference>
<evidence type="ECO:0008006" key="4">
    <source>
        <dbReference type="Google" id="ProtNLM"/>
    </source>
</evidence>
<name>A0A2S0VUM2_9ALTE</name>
<keyword evidence="1" id="KW-0812">Transmembrane</keyword>
<accession>A0A2S0VUM2</accession>
<dbReference type="KEGG" id="cate:C2869_16505"/>
<reference evidence="2 3" key="1">
    <citation type="submission" date="2018-01" db="EMBL/GenBank/DDBJ databases">
        <title>Genome sequence of a Cantenovulum-like bacteria.</title>
        <authorList>
            <person name="Tan W.R."/>
            <person name="Lau N.-S."/>
            <person name="Go F."/>
            <person name="Amirul A.-A.A."/>
        </authorList>
    </citation>
    <scope>NUCLEOTIDE SEQUENCE [LARGE SCALE GENOMIC DNA]</scope>
    <source>
        <strain evidence="2 3">CCB-QB4</strain>
    </source>
</reference>
<keyword evidence="1" id="KW-1133">Transmembrane helix</keyword>
<dbReference type="InterPro" id="IPR021856">
    <property type="entry name" value="DUF3465"/>
</dbReference>
<dbReference type="OrthoDB" id="195616at2"/>
<organism evidence="2 3">
    <name type="scientific">Saccharobesus litoralis</name>
    <dbReference type="NCBI Taxonomy" id="2172099"/>
    <lineage>
        <taxon>Bacteria</taxon>
        <taxon>Pseudomonadati</taxon>
        <taxon>Pseudomonadota</taxon>
        <taxon>Gammaproteobacteria</taxon>
        <taxon>Alteromonadales</taxon>
        <taxon>Alteromonadaceae</taxon>
        <taxon>Saccharobesus</taxon>
    </lineage>
</organism>